<comment type="caution">
    <text evidence="3">The sequence shown here is derived from an EMBL/GenBank/DDBJ whole genome shotgun (WGS) entry which is preliminary data.</text>
</comment>
<evidence type="ECO:0000313" key="4">
    <source>
        <dbReference type="Proteomes" id="UP001470230"/>
    </source>
</evidence>
<dbReference type="InterPro" id="IPR009448">
    <property type="entry name" value="UDP-g_GGtrans"/>
</dbReference>
<evidence type="ECO:0000313" key="3">
    <source>
        <dbReference type="EMBL" id="KAK8882160.1"/>
    </source>
</evidence>
<name>A0ABR2JTN9_9EUKA</name>
<dbReference type="EMBL" id="JAPFFF010000009">
    <property type="protein sequence ID" value="KAK8882160.1"/>
    <property type="molecule type" value="Genomic_DNA"/>
</dbReference>
<evidence type="ECO:0000259" key="2">
    <source>
        <dbReference type="Pfam" id="PF18404"/>
    </source>
</evidence>
<proteinExistence type="predicted"/>
<keyword evidence="4" id="KW-1185">Reference proteome</keyword>
<accession>A0ABR2JTN9</accession>
<protein>
    <recommendedName>
        <fullName evidence="2">Glucosyltransferase 24 catalytic domain-containing protein</fullName>
    </recommendedName>
</protein>
<gene>
    <name evidence="3" type="ORF">M9Y10_044800</name>
</gene>
<dbReference type="PANTHER" id="PTHR11226">
    <property type="entry name" value="UDP-GLUCOSE GLYCOPROTEIN:GLUCOSYLTRANSFERASE"/>
    <property type="match status" value="1"/>
</dbReference>
<dbReference type="Proteomes" id="UP001470230">
    <property type="component" value="Unassembled WGS sequence"/>
</dbReference>
<sequence>MIISLFLYNILSKENENIQEALYGNWQDSMVLDETLLFFNYTYPELYPKISKLLGNSSITQYMDIIQMLESHVSKEILGLLNLSLSLRYFHPQAASIRQNVDSKKLPVLRGWAGIFKKHQVNSHSKDFHWKFLNYVYSVSGSENKLKNLISVHNPSSYFSKISSTPVNSAIVDEFLRLKLHKTPISHISLINGRSVSNDPHDILDALLNEYQTIKILKELGIDIGEDPVNSLLIEKILSGRPEHEVYEYIPPLEKVPILERHEAATSRAKWGPKLNINETNPLIFLRNSRPMVKTQIFINIHSKESAPILDRILEETVTEYPYGYEVVLIGDLTNETEKRIAFSFLTCLMNIGTRSSIEYLLDAILHGYEKAYKKTRPVFPWKELLDEPANSTIYKFVKKQHDYAAKYGIKDFAIIVNGQIIRDKPSFTEMKYHILNQGKRFLDSAQRGLFNENTNIDEFLMGNGIPVNTVEKTLSIEMNNRISIDNLPINTILEFIKFMGNKLTHKSYFKSSNNNKKTYIPVYYLSCKPPSTESLSFDSPPFALYHSAKKKNFPDSVLKIIRDAKTVVGPLIFDRALTASELRYALYYVKLSFMEQLNDIKLTPEQILFVLFWRSSLGLRGIDRKKTPSFSSMAIIHKKSNSPITWYSIMDPFSSEYRMTIEMINHVSELNIASIFHIPSVPLDGSFNIPTERFVPVIFSDGIQKDDIEDNVMTTLETPNNWAVVKKGNNHVVEHIATYCFAFGAEKIGLNDQVKFPLKNNGYFITLLPVGEFNIIGTNEDKYYVDSLLPRPKFFTTKKNLNQKEIDILESMSKRKNDYLNIFSYSSSYGQENFTKMMLYSMIQNTTKKIKLWCISGFTNGNPKGVETEVLSQFWPHFLPRPKDSLTFCRAAKFALPDLIFPGEIEYVLIVDQEIIFRGDVSIFEKINLDEYNSSLALPLISSDSKTKSYYWNQRQNVIERFKRPFHTSAISWLNMRLWRLNNGGDLYRDLYYKISSNEYPCPEIDNSIINILQLKVQIASLPSETIYCSSYSKKEYAHKTFAILQTYNDIPGILGDEYQEIINAAVNRFDN</sequence>
<dbReference type="InterPro" id="IPR029044">
    <property type="entry name" value="Nucleotide-diphossugar_trans"/>
</dbReference>
<dbReference type="Pfam" id="PF18404">
    <property type="entry name" value="Glyco_transf_24"/>
    <property type="match status" value="1"/>
</dbReference>
<dbReference type="SUPFAM" id="SSF53448">
    <property type="entry name" value="Nucleotide-diphospho-sugar transferases"/>
    <property type="match status" value="1"/>
</dbReference>
<comment type="cofactor">
    <cofactor evidence="1">
        <name>Ca(2+)</name>
        <dbReference type="ChEBI" id="CHEBI:29108"/>
    </cofactor>
</comment>
<dbReference type="InterPro" id="IPR040497">
    <property type="entry name" value="Glyco_transf_24"/>
</dbReference>
<evidence type="ECO:0000256" key="1">
    <source>
        <dbReference type="ARBA" id="ARBA00001913"/>
    </source>
</evidence>
<dbReference type="PANTHER" id="PTHR11226:SF0">
    <property type="entry name" value="UDP-GLUCOSE:GLYCOPROTEIN GLUCOSYLTRANSFERASE"/>
    <property type="match status" value="1"/>
</dbReference>
<organism evidence="3 4">
    <name type="scientific">Tritrichomonas musculus</name>
    <dbReference type="NCBI Taxonomy" id="1915356"/>
    <lineage>
        <taxon>Eukaryota</taxon>
        <taxon>Metamonada</taxon>
        <taxon>Parabasalia</taxon>
        <taxon>Tritrichomonadida</taxon>
        <taxon>Tritrichomonadidae</taxon>
        <taxon>Tritrichomonas</taxon>
    </lineage>
</organism>
<reference evidence="3 4" key="1">
    <citation type="submission" date="2024-04" db="EMBL/GenBank/DDBJ databases">
        <title>Tritrichomonas musculus Genome.</title>
        <authorList>
            <person name="Alves-Ferreira E."/>
            <person name="Grigg M."/>
            <person name="Lorenzi H."/>
            <person name="Galac M."/>
        </authorList>
    </citation>
    <scope>NUCLEOTIDE SEQUENCE [LARGE SCALE GENOMIC DNA]</scope>
    <source>
        <strain evidence="3 4">EAF2021</strain>
    </source>
</reference>
<feature type="domain" description="Glucosyltransferase 24 catalytic" evidence="2">
    <location>
        <begin position="821"/>
        <end position="1045"/>
    </location>
</feature>